<dbReference type="EMBL" id="REGN01006595">
    <property type="protein sequence ID" value="RNA08910.1"/>
    <property type="molecule type" value="Genomic_DNA"/>
</dbReference>
<gene>
    <name evidence="1" type="ORF">BpHYR1_026813</name>
</gene>
<sequence>MGQKMTGIVPLGSSERRSAFFSASLLIDNLKLNKKKKKLSYIEDFDLSKTVLNFCCDSFGLLESTLCINPVLHFL</sequence>
<keyword evidence="2" id="KW-1185">Reference proteome</keyword>
<organism evidence="1 2">
    <name type="scientific">Brachionus plicatilis</name>
    <name type="common">Marine rotifer</name>
    <name type="synonym">Brachionus muelleri</name>
    <dbReference type="NCBI Taxonomy" id="10195"/>
    <lineage>
        <taxon>Eukaryota</taxon>
        <taxon>Metazoa</taxon>
        <taxon>Spiralia</taxon>
        <taxon>Gnathifera</taxon>
        <taxon>Rotifera</taxon>
        <taxon>Eurotatoria</taxon>
        <taxon>Monogononta</taxon>
        <taxon>Pseudotrocha</taxon>
        <taxon>Ploima</taxon>
        <taxon>Brachionidae</taxon>
        <taxon>Brachionus</taxon>
    </lineage>
</organism>
<dbReference type="AlphaFoldDB" id="A0A3M7QBZ7"/>
<reference evidence="1 2" key="1">
    <citation type="journal article" date="2018" name="Sci. Rep.">
        <title>Genomic signatures of local adaptation to the degree of environmental predictability in rotifers.</title>
        <authorList>
            <person name="Franch-Gras L."/>
            <person name="Hahn C."/>
            <person name="Garcia-Roger E.M."/>
            <person name="Carmona M.J."/>
            <person name="Serra M."/>
            <person name="Gomez A."/>
        </authorList>
    </citation>
    <scope>NUCLEOTIDE SEQUENCE [LARGE SCALE GENOMIC DNA]</scope>
    <source>
        <strain evidence="1">HYR1</strain>
    </source>
</reference>
<accession>A0A3M7QBZ7</accession>
<comment type="caution">
    <text evidence="1">The sequence shown here is derived from an EMBL/GenBank/DDBJ whole genome shotgun (WGS) entry which is preliminary data.</text>
</comment>
<evidence type="ECO:0000313" key="2">
    <source>
        <dbReference type="Proteomes" id="UP000276133"/>
    </source>
</evidence>
<name>A0A3M7QBZ7_BRAPC</name>
<evidence type="ECO:0000313" key="1">
    <source>
        <dbReference type="EMBL" id="RNA08910.1"/>
    </source>
</evidence>
<protein>
    <submittedName>
        <fullName evidence="1">Uncharacterized protein</fullName>
    </submittedName>
</protein>
<dbReference type="Proteomes" id="UP000276133">
    <property type="component" value="Unassembled WGS sequence"/>
</dbReference>
<proteinExistence type="predicted"/>